<dbReference type="EMBL" id="LZMZ01000032">
    <property type="protein sequence ID" value="OBX76258.1"/>
    <property type="molecule type" value="Genomic_DNA"/>
</dbReference>
<dbReference type="PROSITE" id="PS50943">
    <property type="entry name" value="HTH_CROC1"/>
    <property type="match status" value="1"/>
</dbReference>
<dbReference type="InterPro" id="IPR010982">
    <property type="entry name" value="Lambda_DNA-bd_dom_sf"/>
</dbReference>
<dbReference type="Pfam" id="PF00717">
    <property type="entry name" value="Peptidase_S24"/>
    <property type="match status" value="1"/>
</dbReference>
<keyword evidence="1" id="KW-0805">Transcription regulation</keyword>
<sequence length="214" mass="24926">MNEVSDRILKRLNELKITQKELAKAVGASSPTVNNWLNYDREPSIKYLEKLANTLEVSIQWLVTGYELENSFLADNIKIRKAPVLSFHEVVDFSKHLTVNDTKRNFEYFIDNKFSDEMFWLKVESDSSMFPIFRANDLVLVDTRREPRTGNCVVAVIDGDAKAILRKYRICYDEKANKEYFQLVAENDFYPALDSRHSRFFVKGVAVKIERNLV</sequence>
<evidence type="ECO:0000256" key="3">
    <source>
        <dbReference type="ARBA" id="ARBA00023163"/>
    </source>
</evidence>
<dbReference type="InterPro" id="IPR036286">
    <property type="entry name" value="LexA/Signal_pep-like_sf"/>
</dbReference>
<keyword evidence="2" id="KW-0238">DNA-binding</keyword>
<dbReference type="Gene3D" id="2.10.109.10">
    <property type="entry name" value="Umud Fragment, subunit A"/>
    <property type="match status" value="1"/>
</dbReference>
<evidence type="ECO:0000256" key="1">
    <source>
        <dbReference type="ARBA" id="ARBA00023015"/>
    </source>
</evidence>
<organism evidence="5 6">
    <name type="scientific">Faucicola atlantae</name>
    <dbReference type="NCBI Taxonomy" id="34059"/>
    <lineage>
        <taxon>Bacteria</taxon>
        <taxon>Pseudomonadati</taxon>
        <taxon>Pseudomonadota</taxon>
        <taxon>Gammaproteobacteria</taxon>
        <taxon>Moraxellales</taxon>
        <taxon>Moraxellaceae</taxon>
        <taxon>Faucicola</taxon>
    </lineage>
</organism>
<dbReference type="SMART" id="SM00530">
    <property type="entry name" value="HTH_XRE"/>
    <property type="match status" value="1"/>
</dbReference>
<dbReference type="Proteomes" id="UP000092508">
    <property type="component" value="Unassembled WGS sequence"/>
</dbReference>
<evidence type="ECO:0000313" key="6">
    <source>
        <dbReference type="Proteomes" id="UP000092508"/>
    </source>
</evidence>
<dbReference type="PANTHER" id="PTHR40661:SF3">
    <property type="entry name" value="FELS-1 PROPHAGE TRANSCRIPTIONAL REGULATOR"/>
    <property type="match status" value="1"/>
</dbReference>
<dbReference type="Pfam" id="PF01381">
    <property type="entry name" value="HTH_3"/>
    <property type="match status" value="1"/>
</dbReference>
<proteinExistence type="predicted"/>
<evidence type="ECO:0000313" key="5">
    <source>
        <dbReference type="EMBL" id="OBX76258.1"/>
    </source>
</evidence>
<dbReference type="Gene3D" id="1.10.260.40">
    <property type="entry name" value="lambda repressor-like DNA-binding domains"/>
    <property type="match status" value="1"/>
</dbReference>
<accession>A0A1B8QAD9</accession>
<comment type="caution">
    <text evidence="5">The sequence shown here is derived from an EMBL/GenBank/DDBJ whole genome shotgun (WGS) entry which is preliminary data.</text>
</comment>
<dbReference type="SUPFAM" id="SSF47413">
    <property type="entry name" value="lambda repressor-like DNA-binding domains"/>
    <property type="match status" value="1"/>
</dbReference>
<dbReference type="RefSeq" id="WP_067237856.1">
    <property type="nucleotide sequence ID" value="NZ_CP171134.1"/>
</dbReference>
<dbReference type="PANTHER" id="PTHR40661">
    <property type="match status" value="1"/>
</dbReference>
<name>A0A1B8QAD9_9GAMM</name>
<dbReference type="STRING" id="34059.A9308_08975"/>
<dbReference type="InterPro" id="IPR015927">
    <property type="entry name" value="Peptidase_S24_S26A/B/C"/>
</dbReference>
<dbReference type="CDD" id="cd06529">
    <property type="entry name" value="S24_LexA-like"/>
    <property type="match status" value="1"/>
</dbReference>
<reference evidence="5 6" key="1">
    <citation type="submission" date="2016-06" db="EMBL/GenBank/DDBJ databases">
        <title>Draft genome of Moraxella atlantae CCUG 66109.</title>
        <authorList>
            <person name="Salva-Serra F."/>
            <person name="Engstrom-Jakobsson H."/>
            <person name="Thorell K."/>
            <person name="Gonzales-Siles L."/>
            <person name="Karlsson R."/>
            <person name="Boulund F."/>
            <person name="Engstrand L."/>
            <person name="Kristiansson E."/>
            <person name="Moore E."/>
        </authorList>
    </citation>
    <scope>NUCLEOTIDE SEQUENCE [LARGE SCALE GENOMIC DNA]</scope>
    <source>
        <strain evidence="5 6">CCUG 66109</strain>
    </source>
</reference>
<dbReference type="SUPFAM" id="SSF51306">
    <property type="entry name" value="LexA/Signal peptidase"/>
    <property type="match status" value="1"/>
</dbReference>
<feature type="domain" description="HTH cro/C1-type" evidence="4">
    <location>
        <begin position="8"/>
        <end position="62"/>
    </location>
</feature>
<dbReference type="InterPro" id="IPR001387">
    <property type="entry name" value="Cro/C1-type_HTH"/>
</dbReference>
<keyword evidence="3" id="KW-0804">Transcription</keyword>
<dbReference type="InterPro" id="IPR039418">
    <property type="entry name" value="LexA-like"/>
</dbReference>
<protein>
    <recommendedName>
        <fullName evidence="4">HTH cro/C1-type domain-containing protein</fullName>
    </recommendedName>
</protein>
<dbReference type="AlphaFoldDB" id="A0A1B8QAD9"/>
<dbReference type="OrthoDB" id="8612222at2"/>
<dbReference type="GO" id="GO:0003677">
    <property type="term" value="F:DNA binding"/>
    <property type="evidence" value="ECO:0007669"/>
    <property type="project" value="UniProtKB-KW"/>
</dbReference>
<evidence type="ECO:0000256" key="2">
    <source>
        <dbReference type="ARBA" id="ARBA00023125"/>
    </source>
</evidence>
<gene>
    <name evidence="5" type="ORF">A9308_08975</name>
</gene>
<dbReference type="CDD" id="cd00093">
    <property type="entry name" value="HTH_XRE"/>
    <property type="match status" value="1"/>
</dbReference>
<evidence type="ECO:0000259" key="4">
    <source>
        <dbReference type="PROSITE" id="PS50943"/>
    </source>
</evidence>